<evidence type="ECO:0000256" key="5">
    <source>
        <dbReference type="ARBA" id="ARBA00031445"/>
    </source>
</evidence>
<dbReference type="PANTHER" id="PTHR42755">
    <property type="entry name" value="3-DEOXY-MANNO-OCTULOSONATE CYTIDYLYLTRANSFERASE"/>
    <property type="match status" value="1"/>
</dbReference>
<comment type="subcellular location">
    <subcellularLocation>
        <location evidence="8">Cell membrane</location>
    </subcellularLocation>
</comment>
<comment type="similarity">
    <text evidence="8">Belongs to the glycosyltransferase group 1 family.</text>
</comment>
<dbReference type="Proteomes" id="UP000266183">
    <property type="component" value="Chromosome"/>
</dbReference>
<dbReference type="Pfam" id="PF04413">
    <property type="entry name" value="Glycos_transf_N"/>
    <property type="match status" value="1"/>
</dbReference>
<evidence type="ECO:0000256" key="6">
    <source>
        <dbReference type="ARBA" id="ARBA00049183"/>
    </source>
</evidence>
<keyword evidence="8" id="KW-0448">Lipopolysaccharide biosynthesis</keyword>
<evidence type="ECO:0000256" key="3">
    <source>
        <dbReference type="ARBA" id="ARBA00019077"/>
    </source>
</evidence>
<evidence type="ECO:0000256" key="4">
    <source>
        <dbReference type="ARBA" id="ARBA00022679"/>
    </source>
</evidence>
<dbReference type="AlphaFoldDB" id="A0A385SF56"/>
<comment type="function">
    <text evidence="8">Involved in lipopolysaccharide (LPS) biosynthesis. Catalyzes the transfer of 3-deoxy-D-manno-octulosonate (Kdo) residue(s) from CMP-Kdo to lipid IV(A), the tetraacyldisaccharide-1,4'-bisphosphate precursor of lipid A.</text>
</comment>
<dbReference type="InterPro" id="IPR038107">
    <property type="entry name" value="Glycos_transf_N_sf"/>
</dbReference>
<comment type="pathway">
    <text evidence="1 8">Bacterial outer membrane biogenesis; LPS core biosynthesis.</text>
</comment>
<keyword evidence="8" id="KW-1003">Cell membrane</keyword>
<dbReference type="PANTHER" id="PTHR42755:SF1">
    <property type="entry name" value="3-DEOXY-D-MANNO-OCTULOSONIC ACID TRANSFERASE, MITOCHONDRIAL-RELATED"/>
    <property type="match status" value="1"/>
</dbReference>
<protein>
    <recommendedName>
        <fullName evidence="3 8">3-deoxy-D-manno-octulosonic acid transferase</fullName>
        <shortName evidence="8">Kdo transferase</shortName>
        <ecNumber evidence="2 8">2.4.99.12</ecNumber>
    </recommendedName>
    <alternativeName>
        <fullName evidence="5 8">Lipid IV(A) 3-deoxy-D-manno-octulosonic acid transferase</fullName>
    </alternativeName>
</protein>
<evidence type="ECO:0000256" key="2">
    <source>
        <dbReference type="ARBA" id="ARBA00012621"/>
    </source>
</evidence>
<dbReference type="UniPathway" id="UPA00958"/>
<dbReference type="InterPro" id="IPR007507">
    <property type="entry name" value="Glycos_transf_N"/>
</dbReference>
<dbReference type="GO" id="GO:0009245">
    <property type="term" value="P:lipid A biosynthetic process"/>
    <property type="evidence" value="ECO:0007669"/>
    <property type="project" value="TreeGrafter"/>
</dbReference>
<evidence type="ECO:0000256" key="8">
    <source>
        <dbReference type="RuleBase" id="RU365103"/>
    </source>
</evidence>
<name>A0A385SF56_9BACT</name>
<dbReference type="EC" id="2.4.99.12" evidence="2 8"/>
<dbReference type="RefSeq" id="WP_119752848.1">
    <property type="nucleotide sequence ID" value="NZ_CP032382.1"/>
</dbReference>
<dbReference type="KEGG" id="chk:D4L85_02545"/>
<dbReference type="GO" id="GO:0043842">
    <property type="term" value="F:Kdo transferase activity"/>
    <property type="evidence" value="ECO:0007669"/>
    <property type="project" value="UniProtKB-EC"/>
</dbReference>
<dbReference type="Gene3D" id="3.40.50.11720">
    <property type="entry name" value="3-Deoxy-D-manno-octulosonic-acid transferase, N-terminal domain"/>
    <property type="match status" value="1"/>
</dbReference>
<keyword evidence="8" id="KW-0472">Membrane</keyword>
<dbReference type="GO" id="GO:0009244">
    <property type="term" value="P:lipopolysaccharide core region biosynthetic process"/>
    <property type="evidence" value="ECO:0007669"/>
    <property type="project" value="UniProtKB-UniRule"/>
</dbReference>
<evidence type="ECO:0000256" key="1">
    <source>
        <dbReference type="ARBA" id="ARBA00004713"/>
    </source>
</evidence>
<evidence type="ECO:0000259" key="9">
    <source>
        <dbReference type="Pfam" id="PF04413"/>
    </source>
</evidence>
<evidence type="ECO:0000313" key="10">
    <source>
        <dbReference type="EMBL" id="AYB29532.1"/>
    </source>
</evidence>
<sequence length="411" mass="47119">MIILYNLVLLVMRAGYNIAALFHNKARAFVTGRKDVFTKLGDYFRQNHAKVVWVHCASLGEFEQGRPLIESIKKEYPQTKILLTFFSPSGYEVRKNYDQADFIGYLPWDSAANAERFISIVKPTLAVFVKYEFWHHYAKALKQHQIPLLSVSSIFREEQMFFKPYGGFYRGILKNFSYFFVQNETSLHLLKSIGIDACAVAGDTRFDRVYAIVKQGGEIPVARQFKSDQKTFVVGSCWPEDFEVLTPLINENRIKFIIAPHEITETFMAAMESSLQVKSVRFSQAAGKPLEDYQVLIIDNIGMLSRLYRYGEFAFIGGAYGKGLHNILEAACYGVPIFFGNKDYEKYQEAVDLINRGGAFEVRDYTDLKAKYEMLNSPETFLLACEVTRLYVEENLGATEKIMHYCRTLLA</sequence>
<evidence type="ECO:0000256" key="7">
    <source>
        <dbReference type="PIRSR" id="PIRSR639901-1"/>
    </source>
</evidence>
<dbReference type="Gene3D" id="3.40.50.2000">
    <property type="entry name" value="Glycogen Phosphorylase B"/>
    <property type="match status" value="1"/>
</dbReference>
<reference evidence="11" key="1">
    <citation type="submission" date="2018-09" db="EMBL/GenBank/DDBJ databases">
        <title>Chryseolinea sp. KIS68-18 isolated from soil.</title>
        <authorList>
            <person name="Weon H.-Y."/>
            <person name="Kwon S.-W."/>
            <person name="Lee S.A."/>
        </authorList>
    </citation>
    <scope>NUCLEOTIDE SEQUENCE [LARGE SCALE GENOMIC DNA]</scope>
    <source>
        <strain evidence="11">KIS68-18</strain>
    </source>
</reference>
<proteinExistence type="inferred from homology"/>
<feature type="active site" description="Proton acceptor" evidence="7">
    <location>
        <position position="61"/>
    </location>
</feature>
<dbReference type="OrthoDB" id="9789797at2"/>
<comment type="catalytic activity">
    <reaction evidence="6 8">
        <text>lipid IVA (E. coli) + CMP-3-deoxy-beta-D-manno-octulosonate = alpha-Kdo-(2-&gt;6)-lipid IVA (E. coli) + CMP + H(+)</text>
        <dbReference type="Rhea" id="RHEA:28066"/>
        <dbReference type="ChEBI" id="CHEBI:15378"/>
        <dbReference type="ChEBI" id="CHEBI:58603"/>
        <dbReference type="ChEBI" id="CHEBI:60364"/>
        <dbReference type="ChEBI" id="CHEBI:60377"/>
        <dbReference type="ChEBI" id="CHEBI:85987"/>
        <dbReference type="EC" id="2.4.99.12"/>
    </reaction>
</comment>
<keyword evidence="11" id="KW-1185">Reference proteome</keyword>
<organism evidence="10 11">
    <name type="scientific">Chryseolinea soli</name>
    <dbReference type="NCBI Taxonomy" id="2321403"/>
    <lineage>
        <taxon>Bacteria</taxon>
        <taxon>Pseudomonadati</taxon>
        <taxon>Bacteroidota</taxon>
        <taxon>Cytophagia</taxon>
        <taxon>Cytophagales</taxon>
        <taxon>Fulvivirgaceae</taxon>
        <taxon>Chryseolinea</taxon>
    </lineage>
</organism>
<dbReference type="GO" id="GO:0005886">
    <property type="term" value="C:plasma membrane"/>
    <property type="evidence" value="ECO:0007669"/>
    <property type="project" value="UniProtKB-SubCell"/>
</dbReference>
<evidence type="ECO:0000313" key="11">
    <source>
        <dbReference type="Proteomes" id="UP000266183"/>
    </source>
</evidence>
<feature type="domain" description="3-deoxy-D-manno-octulosonic-acid transferase N-terminal" evidence="9">
    <location>
        <begin position="38"/>
        <end position="207"/>
    </location>
</feature>
<keyword evidence="4 8" id="KW-0808">Transferase</keyword>
<dbReference type="InterPro" id="IPR039901">
    <property type="entry name" value="Kdotransferase"/>
</dbReference>
<accession>A0A385SF56</accession>
<gene>
    <name evidence="10" type="ORF">D4L85_02545</name>
</gene>
<dbReference type="EMBL" id="CP032382">
    <property type="protein sequence ID" value="AYB29532.1"/>
    <property type="molecule type" value="Genomic_DNA"/>
</dbReference>